<dbReference type="GO" id="GO:0004493">
    <property type="term" value="F:methylmalonyl-CoA epimerase activity"/>
    <property type="evidence" value="ECO:0007669"/>
    <property type="project" value="TreeGrafter"/>
</dbReference>
<feature type="domain" description="VOC" evidence="2">
    <location>
        <begin position="8"/>
        <end position="131"/>
    </location>
</feature>
<dbReference type="SUPFAM" id="SSF54593">
    <property type="entry name" value="Glyoxalase/Bleomycin resistance protein/Dihydroxybiphenyl dioxygenase"/>
    <property type="match status" value="1"/>
</dbReference>
<proteinExistence type="predicted"/>
<dbReference type="InterPro" id="IPR029068">
    <property type="entry name" value="Glyas_Bleomycin-R_OHBP_Dase"/>
</dbReference>
<dbReference type="PANTHER" id="PTHR43048">
    <property type="entry name" value="METHYLMALONYL-COA EPIMERASE"/>
    <property type="match status" value="1"/>
</dbReference>
<evidence type="ECO:0000256" key="1">
    <source>
        <dbReference type="ARBA" id="ARBA00022723"/>
    </source>
</evidence>
<dbReference type="PANTHER" id="PTHR43048:SF6">
    <property type="entry name" value="BLR8189 PROTEIN"/>
    <property type="match status" value="1"/>
</dbReference>
<dbReference type="Proteomes" id="UP000309174">
    <property type="component" value="Unassembled WGS sequence"/>
</dbReference>
<dbReference type="EMBL" id="VCKW01000067">
    <property type="protein sequence ID" value="TMR01095.1"/>
    <property type="molecule type" value="Genomic_DNA"/>
</dbReference>
<dbReference type="CDD" id="cd06587">
    <property type="entry name" value="VOC"/>
    <property type="match status" value="1"/>
</dbReference>
<dbReference type="OrthoDB" id="5185674at2"/>
<dbReference type="GO" id="GO:0046491">
    <property type="term" value="P:L-methylmalonyl-CoA metabolic process"/>
    <property type="evidence" value="ECO:0007669"/>
    <property type="project" value="TreeGrafter"/>
</dbReference>
<organism evidence="3 4">
    <name type="scientific">Actinomadura soli</name>
    <dbReference type="NCBI Taxonomy" id="2508997"/>
    <lineage>
        <taxon>Bacteria</taxon>
        <taxon>Bacillati</taxon>
        <taxon>Actinomycetota</taxon>
        <taxon>Actinomycetes</taxon>
        <taxon>Streptosporangiales</taxon>
        <taxon>Thermomonosporaceae</taxon>
        <taxon>Actinomadura</taxon>
    </lineage>
</organism>
<dbReference type="InterPro" id="IPR051785">
    <property type="entry name" value="MMCE/EMCE_epimerase"/>
</dbReference>
<comment type="caution">
    <text evidence="3">The sequence shown here is derived from an EMBL/GenBank/DDBJ whole genome shotgun (WGS) entry which is preliminary data.</text>
</comment>
<dbReference type="GO" id="GO:0046872">
    <property type="term" value="F:metal ion binding"/>
    <property type="evidence" value="ECO:0007669"/>
    <property type="project" value="UniProtKB-KW"/>
</dbReference>
<dbReference type="InterPro" id="IPR037523">
    <property type="entry name" value="VOC_core"/>
</dbReference>
<evidence type="ECO:0000259" key="2">
    <source>
        <dbReference type="PROSITE" id="PS51819"/>
    </source>
</evidence>
<dbReference type="Gene3D" id="3.10.180.10">
    <property type="entry name" value="2,3-Dihydroxybiphenyl 1,2-Dioxygenase, domain 1"/>
    <property type="match status" value="1"/>
</dbReference>
<dbReference type="PROSITE" id="PS51819">
    <property type="entry name" value="VOC"/>
    <property type="match status" value="1"/>
</dbReference>
<reference evidence="3 4" key="1">
    <citation type="submission" date="2019-05" db="EMBL/GenBank/DDBJ databases">
        <title>Draft genome sequence of Actinomadura sp. 14C53.</title>
        <authorList>
            <person name="Saricaoglu S."/>
            <person name="Isik K."/>
        </authorList>
    </citation>
    <scope>NUCLEOTIDE SEQUENCE [LARGE SCALE GENOMIC DNA]</scope>
    <source>
        <strain evidence="3 4">14C53</strain>
    </source>
</reference>
<name>A0A5C4JCK9_9ACTN</name>
<protein>
    <submittedName>
        <fullName evidence="3">VOC family protein</fullName>
    </submittedName>
</protein>
<gene>
    <name evidence="3" type="ORF">ETD83_15365</name>
</gene>
<evidence type="ECO:0000313" key="4">
    <source>
        <dbReference type="Proteomes" id="UP000309174"/>
    </source>
</evidence>
<dbReference type="Pfam" id="PF00903">
    <property type="entry name" value="Glyoxalase"/>
    <property type="match status" value="1"/>
</dbReference>
<accession>A0A5C4JCK9</accession>
<evidence type="ECO:0000313" key="3">
    <source>
        <dbReference type="EMBL" id="TMR01095.1"/>
    </source>
</evidence>
<keyword evidence="1" id="KW-0479">Metal-binding</keyword>
<sequence>MELIPVAKLRHIAIAVNDLEAASRFYQETFEMVVAGETESPIASGVYLTDGTVCLALLNYKTDEAAGLERGKEYVGVHHFGFWCDDLDEQGKLIEANGGRFFMDLPLAKDSLYYEAKYRDPDGVIFDISENGWVGAAK</sequence>
<dbReference type="AlphaFoldDB" id="A0A5C4JCK9"/>
<dbReference type="InterPro" id="IPR004360">
    <property type="entry name" value="Glyas_Fos-R_dOase_dom"/>
</dbReference>
<keyword evidence="4" id="KW-1185">Reference proteome</keyword>